<comment type="caution">
    <text evidence="6">The sequence shown here is derived from an EMBL/GenBank/DDBJ whole genome shotgun (WGS) entry which is preliminary data.</text>
</comment>
<feature type="domain" description="MYND-type" evidence="5">
    <location>
        <begin position="5"/>
        <end position="43"/>
    </location>
</feature>
<dbReference type="AlphaFoldDB" id="A0AAD6ZHS3"/>
<evidence type="ECO:0000256" key="4">
    <source>
        <dbReference type="PROSITE-ProRule" id="PRU00134"/>
    </source>
</evidence>
<feature type="non-terminal residue" evidence="6">
    <location>
        <position position="217"/>
    </location>
</feature>
<dbReference type="SUPFAM" id="SSF144232">
    <property type="entry name" value="HIT/MYND zinc finger-like"/>
    <property type="match status" value="1"/>
</dbReference>
<gene>
    <name evidence="6" type="ORF">DFH08DRAFT_941449</name>
</gene>
<evidence type="ECO:0000259" key="5">
    <source>
        <dbReference type="PROSITE" id="PS50865"/>
    </source>
</evidence>
<reference evidence="6" key="1">
    <citation type="submission" date="2023-03" db="EMBL/GenBank/DDBJ databases">
        <title>Massive genome expansion in bonnet fungi (Mycena s.s.) driven by repeated elements and novel gene families across ecological guilds.</title>
        <authorList>
            <consortium name="Lawrence Berkeley National Laboratory"/>
            <person name="Harder C.B."/>
            <person name="Miyauchi S."/>
            <person name="Viragh M."/>
            <person name="Kuo A."/>
            <person name="Thoen E."/>
            <person name="Andreopoulos B."/>
            <person name="Lu D."/>
            <person name="Skrede I."/>
            <person name="Drula E."/>
            <person name="Henrissat B."/>
            <person name="Morin E."/>
            <person name="Kohler A."/>
            <person name="Barry K."/>
            <person name="LaButti K."/>
            <person name="Morin E."/>
            <person name="Salamov A."/>
            <person name="Lipzen A."/>
            <person name="Mereny Z."/>
            <person name="Hegedus B."/>
            <person name="Baldrian P."/>
            <person name="Stursova M."/>
            <person name="Weitz H."/>
            <person name="Taylor A."/>
            <person name="Grigoriev I.V."/>
            <person name="Nagy L.G."/>
            <person name="Martin F."/>
            <person name="Kauserud H."/>
        </authorList>
    </citation>
    <scope>NUCLEOTIDE SEQUENCE</scope>
    <source>
        <strain evidence="6">CBHHK002</strain>
    </source>
</reference>
<dbReference type="GO" id="GO:0008270">
    <property type="term" value="F:zinc ion binding"/>
    <property type="evidence" value="ECO:0007669"/>
    <property type="project" value="UniProtKB-KW"/>
</dbReference>
<proteinExistence type="predicted"/>
<accession>A0AAD6ZHS3</accession>
<sequence>MSDTTGPCICKKTVVNRCSACKLVLYCSKECQRLDWKNHKIQCKAATATGSSKLQVGSASEINELLRVGAQYTIYQESTSQSLNPDLICGTSLHASAFSGAEFYEDEDDTGNFWRLDVQLREKWEAKAQWTMPGGPTIFNIVSKCNTFLTYPGAQSGAIALRQPRTPLLPIGPSRSSIQQCPPDHGTSLMRSPIRLSLLGIITLAVGFPTLQSVWKK</sequence>
<evidence type="ECO:0000256" key="1">
    <source>
        <dbReference type="ARBA" id="ARBA00022723"/>
    </source>
</evidence>
<keyword evidence="2 4" id="KW-0863">Zinc-finger</keyword>
<keyword evidence="3" id="KW-0862">Zinc</keyword>
<dbReference type="Gene3D" id="6.10.140.2220">
    <property type="match status" value="1"/>
</dbReference>
<keyword evidence="7" id="KW-1185">Reference proteome</keyword>
<evidence type="ECO:0000313" key="6">
    <source>
        <dbReference type="EMBL" id="KAJ7323526.1"/>
    </source>
</evidence>
<evidence type="ECO:0000313" key="7">
    <source>
        <dbReference type="Proteomes" id="UP001218218"/>
    </source>
</evidence>
<organism evidence="6 7">
    <name type="scientific">Mycena albidolilacea</name>
    <dbReference type="NCBI Taxonomy" id="1033008"/>
    <lineage>
        <taxon>Eukaryota</taxon>
        <taxon>Fungi</taxon>
        <taxon>Dikarya</taxon>
        <taxon>Basidiomycota</taxon>
        <taxon>Agaricomycotina</taxon>
        <taxon>Agaricomycetes</taxon>
        <taxon>Agaricomycetidae</taxon>
        <taxon>Agaricales</taxon>
        <taxon>Marasmiineae</taxon>
        <taxon>Mycenaceae</taxon>
        <taxon>Mycena</taxon>
    </lineage>
</organism>
<protein>
    <recommendedName>
        <fullName evidence="5">MYND-type domain-containing protein</fullName>
    </recommendedName>
</protein>
<evidence type="ECO:0000256" key="2">
    <source>
        <dbReference type="ARBA" id="ARBA00022771"/>
    </source>
</evidence>
<dbReference type="Pfam" id="PF01753">
    <property type="entry name" value="zf-MYND"/>
    <property type="match status" value="1"/>
</dbReference>
<dbReference type="Proteomes" id="UP001218218">
    <property type="component" value="Unassembled WGS sequence"/>
</dbReference>
<keyword evidence="1" id="KW-0479">Metal-binding</keyword>
<dbReference type="PROSITE" id="PS50865">
    <property type="entry name" value="ZF_MYND_2"/>
    <property type="match status" value="1"/>
</dbReference>
<dbReference type="EMBL" id="JARIHO010000046">
    <property type="protein sequence ID" value="KAJ7323526.1"/>
    <property type="molecule type" value="Genomic_DNA"/>
</dbReference>
<evidence type="ECO:0000256" key="3">
    <source>
        <dbReference type="ARBA" id="ARBA00022833"/>
    </source>
</evidence>
<dbReference type="InterPro" id="IPR002893">
    <property type="entry name" value="Znf_MYND"/>
</dbReference>
<name>A0AAD6ZHS3_9AGAR</name>